<sequence length="99" mass="11477">MKAVWAAYTNEEDTRQLRTKISVLICLTRLLSALSYEAETWADTAAMSMKVFTTRRALERCILKFNRRTQHLPGPRSSDLRAMSRLRDPTEHISKAKHK</sequence>
<keyword evidence="3" id="KW-1185">Reference proteome</keyword>
<name>A0ABR1DDE7_NECAM</name>
<organism evidence="2 3">
    <name type="scientific">Necator americanus</name>
    <name type="common">Human hookworm</name>
    <dbReference type="NCBI Taxonomy" id="51031"/>
    <lineage>
        <taxon>Eukaryota</taxon>
        <taxon>Metazoa</taxon>
        <taxon>Ecdysozoa</taxon>
        <taxon>Nematoda</taxon>
        <taxon>Chromadorea</taxon>
        <taxon>Rhabditida</taxon>
        <taxon>Rhabditina</taxon>
        <taxon>Rhabditomorpha</taxon>
        <taxon>Strongyloidea</taxon>
        <taxon>Ancylostomatidae</taxon>
        <taxon>Bunostominae</taxon>
        <taxon>Necator</taxon>
    </lineage>
</organism>
<protein>
    <recommendedName>
        <fullName evidence="4">NR LBD domain-containing protein</fullName>
    </recommendedName>
</protein>
<evidence type="ECO:0008006" key="4">
    <source>
        <dbReference type="Google" id="ProtNLM"/>
    </source>
</evidence>
<dbReference type="EMBL" id="JAVFWL010000004">
    <property type="protein sequence ID" value="KAK6748521.1"/>
    <property type="molecule type" value="Genomic_DNA"/>
</dbReference>
<reference evidence="2 3" key="1">
    <citation type="submission" date="2023-08" db="EMBL/GenBank/DDBJ databases">
        <title>A Necator americanus chromosomal reference genome.</title>
        <authorList>
            <person name="Ilik V."/>
            <person name="Petrzelkova K.J."/>
            <person name="Pardy F."/>
            <person name="Fuh T."/>
            <person name="Niatou-Singa F.S."/>
            <person name="Gouil Q."/>
            <person name="Baker L."/>
            <person name="Ritchie M.E."/>
            <person name="Jex A.R."/>
            <person name="Gazzola D."/>
            <person name="Li H."/>
            <person name="Toshio Fujiwara R."/>
            <person name="Zhan B."/>
            <person name="Aroian R.V."/>
            <person name="Pafco B."/>
            <person name="Schwarz E.M."/>
        </authorList>
    </citation>
    <scope>NUCLEOTIDE SEQUENCE [LARGE SCALE GENOMIC DNA]</scope>
    <source>
        <strain evidence="2 3">Aroian</strain>
        <tissue evidence="2">Whole animal</tissue>
    </source>
</reference>
<dbReference type="Proteomes" id="UP001303046">
    <property type="component" value="Unassembled WGS sequence"/>
</dbReference>
<accession>A0ABR1DDE7</accession>
<gene>
    <name evidence="2" type="primary">Necator_chrIV.g14548</name>
    <name evidence="2" type="ORF">RB195_001254</name>
</gene>
<feature type="compositionally biased region" description="Basic and acidic residues" evidence="1">
    <location>
        <begin position="85"/>
        <end position="99"/>
    </location>
</feature>
<evidence type="ECO:0000256" key="1">
    <source>
        <dbReference type="SAM" id="MobiDB-lite"/>
    </source>
</evidence>
<comment type="caution">
    <text evidence="2">The sequence shown here is derived from an EMBL/GenBank/DDBJ whole genome shotgun (WGS) entry which is preliminary data.</text>
</comment>
<evidence type="ECO:0000313" key="2">
    <source>
        <dbReference type="EMBL" id="KAK6748521.1"/>
    </source>
</evidence>
<feature type="region of interest" description="Disordered" evidence="1">
    <location>
        <begin position="69"/>
        <end position="99"/>
    </location>
</feature>
<evidence type="ECO:0000313" key="3">
    <source>
        <dbReference type="Proteomes" id="UP001303046"/>
    </source>
</evidence>
<proteinExistence type="predicted"/>